<keyword evidence="2" id="KW-0479">Metal-binding</keyword>
<keyword evidence="3" id="KW-0378">Hydrolase</keyword>
<evidence type="ECO:0000313" key="8">
    <source>
        <dbReference type="RefSeq" id="XP_026681806.1"/>
    </source>
</evidence>
<comment type="cofactor">
    <cofactor evidence="1">
        <name>Zn(2+)</name>
        <dbReference type="ChEBI" id="CHEBI:29105"/>
    </cofactor>
</comment>
<dbReference type="InterPro" id="IPR051607">
    <property type="entry name" value="Metallo-dep_hydrolases"/>
</dbReference>
<dbReference type="GO" id="GO:0006147">
    <property type="term" value="P:guanine catabolic process"/>
    <property type="evidence" value="ECO:0007669"/>
    <property type="project" value="UniProtKB-UniPathway"/>
</dbReference>
<dbReference type="InterPro" id="IPR006680">
    <property type="entry name" value="Amidohydro-rel"/>
</dbReference>
<dbReference type="Gene3D" id="2.30.40.10">
    <property type="entry name" value="Urease, subunit C, domain 1"/>
    <property type="match status" value="1"/>
</dbReference>
<name>A0A3Q0J037_DIACI</name>
<dbReference type="STRING" id="121845.A0A3Q0J037"/>
<dbReference type="Gene3D" id="3.20.20.140">
    <property type="entry name" value="Metal-dependent hydrolases"/>
    <property type="match status" value="1"/>
</dbReference>
<dbReference type="AlphaFoldDB" id="A0A3Q0J037"/>
<dbReference type="GO" id="GO:0008892">
    <property type="term" value="F:guanine deaminase activity"/>
    <property type="evidence" value="ECO:0007669"/>
    <property type="project" value="TreeGrafter"/>
</dbReference>
<evidence type="ECO:0000313" key="9">
    <source>
        <dbReference type="RefSeq" id="XP_026681807.1"/>
    </source>
</evidence>
<dbReference type="PANTHER" id="PTHR11271">
    <property type="entry name" value="GUANINE DEAMINASE"/>
    <property type="match status" value="1"/>
</dbReference>
<feature type="region of interest" description="Disordered" evidence="5">
    <location>
        <begin position="329"/>
        <end position="353"/>
    </location>
</feature>
<organism evidence="7 8">
    <name type="scientific">Diaphorina citri</name>
    <name type="common">Asian citrus psyllid</name>
    <dbReference type="NCBI Taxonomy" id="121845"/>
    <lineage>
        <taxon>Eukaryota</taxon>
        <taxon>Metazoa</taxon>
        <taxon>Ecdysozoa</taxon>
        <taxon>Arthropoda</taxon>
        <taxon>Hexapoda</taxon>
        <taxon>Insecta</taxon>
        <taxon>Pterygota</taxon>
        <taxon>Neoptera</taxon>
        <taxon>Paraneoptera</taxon>
        <taxon>Hemiptera</taxon>
        <taxon>Sternorrhyncha</taxon>
        <taxon>Psylloidea</taxon>
        <taxon>Psyllidae</taxon>
        <taxon>Diaphorininae</taxon>
        <taxon>Diaphorina</taxon>
    </lineage>
</organism>
<keyword evidence="4" id="KW-0862">Zinc</keyword>
<evidence type="ECO:0000256" key="3">
    <source>
        <dbReference type="ARBA" id="ARBA00022801"/>
    </source>
</evidence>
<dbReference type="KEGG" id="dci:103512567"/>
<keyword evidence="7" id="KW-1185">Reference proteome</keyword>
<dbReference type="RefSeq" id="XP_026681806.1">
    <property type="nucleotide sequence ID" value="XM_026826005.1"/>
</dbReference>
<dbReference type="PANTHER" id="PTHR11271:SF6">
    <property type="entry name" value="GUANINE DEAMINASE"/>
    <property type="match status" value="1"/>
</dbReference>
<dbReference type="GeneID" id="103512567"/>
<reference evidence="8 9" key="1">
    <citation type="submission" date="2025-04" db="UniProtKB">
        <authorList>
            <consortium name="RefSeq"/>
        </authorList>
    </citation>
    <scope>IDENTIFICATION</scope>
</reference>
<dbReference type="SUPFAM" id="SSF51338">
    <property type="entry name" value="Composite domain of metallo-dependent hydrolases"/>
    <property type="match status" value="1"/>
</dbReference>
<feature type="region of interest" description="Disordered" evidence="5">
    <location>
        <begin position="193"/>
        <end position="239"/>
    </location>
</feature>
<dbReference type="GO" id="GO:0008270">
    <property type="term" value="F:zinc ion binding"/>
    <property type="evidence" value="ECO:0007669"/>
    <property type="project" value="TreeGrafter"/>
</dbReference>
<feature type="compositionally biased region" description="Low complexity" evidence="5">
    <location>
        <begin position="333"/>
        <end position="353"/>
    </location>
</feature>
<dbReference type="GO" id="GO:0005829">
    <property type="term" value="C:cytosol"/>
    <property type="evidence" value="ECO:0007669"/>
    <property type="project" value="TreeGrafter"/>
</dbReference>
<evidence type="ECO:0000256" key="4">
    <source>
        <dbReference type="ARBA" id="ARBA00022833"/>
    </source>
</evidence>
<feature type="domain" description="Amidohydrolase-related" evidence="6">
    <location>
        <begin position="243"/>
        <end position="322"/>
    </location>
</feature>
<dbReference type="UniPathway" id="UPA00603">
    <property type="reaction ID" value="UER00660"/>
</dbReference>
<dbReference type="RefSeq" id="XP_026681807.1">
    <property type="nucleotide sequence ID" value="XM_026826006.1"/>
</dbReference>
<proteinExistence type="predicted"/>
<accession>A0A3Q0J037</accession>
<dbReference type="Pfam" id="PF01979">
    <property type="entry name" value="Amidohydro_1"/>
    <property type="match status" value="2"/>
</dbReference>
<gene>
    <name evidence="8 9" type="primary">LOC103512567</name>
</gene>
<evidence type="ECO:0000313" key="7">
    <source>
        <dbReference type="Proteomes" id="UP000079169"/>
    </source>
</evidence>
<evidence type="ECO:0000259" key="6">
    <source>
        <dbReference type="Pfam" id="PF01979"/>
    </source>
</evidence>
<dbReference type="SUPFAM" id="SSF51556">
    <property type="entry name" value="Metallo-dependent hydrolases"/>
    <property type="match status" value="1"/>
</dbReference>
<feature type="compositionally biased region" description="Low complexity" evidence="5">
    <location>
        <begin position="194"/>
        <end position="224"/>
    </location>
</feature>
<evidence type="ECO:0000256" key="1">
    <source>
        <dbReference type="ARBA" id="ARBA00001947"/>
    </source>
</evidence>
<dbReference type="InterPro" id="IPR011059">
    <property type="entry name" value="Metal-dep_hydrolase_composite"/>
</dbReference>
<dbReference type="Proteomes" id="UP000079169">
    <property type="component" value="Unplaced"/>
</dbReference>
<dbReference type="PaxDb" id="121845-A0A3Q0J037"/>
<feature type="compositionally biased region" description="Polar residues" evidence="5">
    <location>
        <begin position="229"/>
        <end position="238"/>
    </location>
</feature>
<evidence type="ECO:0000256" key="5">
    <source>
        <dbReference type="SAM" id="MobiDB-lite"/>
    </source>
</evidence>
<sequence>MTVNCESYYRETVQESLQETERFVEEMRKKNYSTVQPIITPRFAVTCDMPLMTGLAEMARKYDLPIQTHLSENLDEIATVKGMNPTCRSYTEIYERAGLLTNKTLLAHGIHLDDEELDVIRKHGASIIHCPSSNCFLQSGVCDTIRLLDKNVNIGLGTDMGAGYSPSILEIMRRSVDVSSVLTNCRRDFGLSKNSSGPYSNQSSSQHSNHSSSQHSNHSSGPHSKGPLPNSTLDSPSKSAKPLNFERAFYLATMGGAKALNLDGHIGNFACGKRFDALVINMDVPDSPLDFYQELTLQEKFLKFFFTGDDRNIQRVYVDGKLIRDKTDTLPNGHTMTQTRRGRTGVTVKGRHL</sequence>
<evidence type="ECO:0000256" key="2">
    <source>
        <dbReference type="ARBA" id="ARBA00022723"/>
    </source>
</evidence>
<protein>
    <submittedName>
        <fullName evidence="8 9">Guanine deaminase-like</fullName>
    </submittedName>
</protein>
<feature type="domain" description="Amidohydrolase-related" evidence="6">
    <location>
        <begin position="12"/>
        <end position="183"/>
    </location>
</feature>
<dbReference type="InterPro" id="IPR032466">
    <property type="entry name" value="Metal_Hydrolase"/>
</dbReference>